<dbReference type="Proteomes" id="UP000756132">
    <property type="component" value="Chromosome 8"/>
</dbReference>
<dbReference type="OrthoDB" id="72269at2759"/>
<proteinExistence type="predicted"/>
<feature type="transmembrane region" description="Helical" evidence="1">
    <location>
        <begin position="343"/>
        <end position="361"/>
    </location>
</feature>
<gene>
    <name evidence="3" type="ORF">CLAFUR5_10770</name>
</gene>
<feature type="transmembrane region" description="Helical" evidence="1">
    <location>
        <begin position="166"/>
        <end position="192"/>
    </location>
</feature>
<feature type="transmembrane region" description="Helical" evidence="1">
    <location>
        <begin position="126"/>
        <end position="146"/>
    </location>
</feature>
<evidence type="ECO:0000313" key="4">
    <source>
        <dbReference type="Proteomes" id="UP000756132"/>
    </source>
</evidence>
<keyword evidence="1" id="KW-0812">Transmembrane</keyword>
<name>A0A9Q8PE41_PASFU</name>
<keyword evidence="4" id="KW-1185">Reference proteome</keyword>
<evidence type="ECO:0000256" key="2">
    <source>
        <dbReference type="SAM" id="SignalP"/>
    </source>
</evidence>
<keyword evidence="2" id="KW-0732">Signal</keyword>
<feature type="chain" id="PRO_5040461455" evidence="2">
    <location>
        <begin position="19"/>
        <end position="376"/>
    </location>
</feature>
<dbReference type="RefSeq" id="XP_047765088.1">
    <property type="nucleotide sequence ID" value="XM_047909918.1"/>
</dbReference>
<protein>
    <submittedName>
        <fullName evidence="3">Terpene cyclase</fullName>
    </submittedName>
</protein>
<accession>A0A9Q8PE41</accession>
<evidence type="ECO:0000313" key="3">
    <source>
        <dbReference type="EMBL" id="UJO20722.1"/>
    </source>
</evidence>
<feature type="transmembrane region" description="Helical" evidence="1">
    <location>
        <begin position="244"/>
        <end position="267"/>
    </location>
</feature>
<reference evidence="3" key="1">
    <citation type="submission" date="2021-12" db="EMBL/GenBank/DDBJ databases">
        <authorList>
            <person name="Zaccaron A."/>
            <person name="Stergiopoulos I."/>
        </authorList>
    </citation>
    <scope>NUCLEOTIDE SEQUENCE</scope>
    <source>
        <strain evidence="3">Race5_Kim</strain>
    </source>
</reference>
<sequence>MPTHLLPITFLLSLSAFGLRSLHLFAISNGFLIHLEKCITNGTTPGGKPLRTLTTNGRWPKLDLQLRAVAVFLLIFCEDMQHADADVVGFSFAANWGASWILIVLEGLRAYSRPRFMSWTMIPGILIFNQSNAVFTPLYLAARLAVASPSISAPSLLVSPLDLDLIPWSFLLAYVIPLVAMAMPCLLIKGFNTKHVIASWYQQWNVYIALIHTLLAWTWIASGYDQNSSDATMEDFLGRLRPVYTFTMVFAGASLWIPVIISALAMFSGRRSQQRLDIKHIFVPPSPWSKVKCRSAFEGGKWLLQWDGIIGSSASAVWALSLFNESRAMLAPDLPLKTILEKIALYLVMGGPMAVATGFLWERDALVLSGNSGSLV</sequence>
<feature type="transmembrane region" description="Helical" evidence="1">
    <location>
        <begin position="87"/>
        <end position="105"/>
    </location>
</feature>
<dbReference type="GeneID" id="71990648"/>
<keyword evidence="1" id="KW-1133">Transmembrane helix</keyword>
<dbReference type="AlphaFoldDB" id="A0A9Q8PE41"/>
<dbReference type="KEGG" id="ffu:CLAFUR5_10770"/>
<evidence type="ECO:0000256" key="1">
    <source>
        <dbReference type="SAM" id="Phobius"/>
    </source>
</evidence>
<feature type="signal peptide" evidence="2">
    <location>
        <begin position="1"/>
        <end position="18"/>
    </location>
</feature>
<dbReference type="OMA" id="VFLRWDY"/>
<keyword evidence="1" id="KW-0472">Membrane</keyword>
<organism evidence="3 4">
    <name type="scientific">Passalora fulva</name>
    <name type="common">Tomato leaf mold</name>
    <name type="synonym">Cladosporium fulvum</name>
    <dbReference type="NCBI Taxonomy" id="5499"/>
    <lineage>
        <taxon>Eukaryota</taxon>
        <taxon>Fungi</taxon>
        <taxon>Dikarya</taxon>
        <taxon>Ascomycota</taxon>
        <taxon>Pezizomycotina</taxon>
        <taxon>Dothideomycetes</taxon>
        <taxon>Dothideomycetidae</taxon>
        <taxon>Mycosphaerellales</taxon>
        <taxon>Mycosphaerellaceae</taxon>
        <taxon>Fulvia</taxon>
    </lineage>
</organism>
<dbReference type="EMBL" id="CP090170">
    <property type="protein sequence ID" value="UJO20722.1"/>
    <property type="molecule type" value="Genomic_DNA"/>
</dbReference>
<reference evidence="3" key="2">
    <citation type="journal article" date="2022" name="Microb. Genom.">
        <title>A chromosome-scale genome assembly of the tomato pathogen Cladosporium fulvum reveals a compartmentalized genome architecture and the presence of a dispensable chromosome.</title>
        <authorList>
            <person name="Zaccaron A.Z."/>
            <person name="Chen L.H."/>
            <person name="Samaras A."/>
            <person name="Stergiopoulos I."/>
        </authorList>
    </citation>
    <scope>NUCLEOTIDE SEQUENCE</scope>
    <source>
        <strain evidence="3">Race5_Kim</strain>
    </source>
</reference>
<feature type="transmembrane region" description="Helical" evidence="1">
    <location>
        <begin position="204"/>
        <end position="224"/>
    </location>
</feature>